<reference evidence="2" key="1">
    <citation type="submission" date="2020-10" db="EMBL/GenBank/DDBJ databases">
        <authorList>
            <person name="Gilroy R."/>
        </authorList>
    </citation>
    <scope>NUCLEOTIDE SEQUENCE</scope>
    <source>
        <strain evidence="2">ChiGjej2B2-12916</strain>
    </source>
</reference>
<name>A0A9D0YV03_9FIRM</name>
<accession>A0A9D0YV03</accession>
<keyword evidence="1" id="KW-1133">Transmembrane helix</keyword>
<organism evidence="2 3">
    <name type="scientific">Candidatus Enterenecus faecium</name>
    <dbReference type="NCBI Taxonomy" id="2840780"/>
    <lineage>
        <taxon>Bacteria</taxon>
        <taxon>Bacillati</taxon>
        <taxon>Bacillota</taxon>
        <taxon>Clostridia</taxon>
        <taxon>Eubacteriales</taxon>
        <taxon>Candidatus Enterenecus</taxon>
    </lineage>
</organism>
<dbReference type="AlphaFoldDB" id="A0A9D0YV03"/>
<dbReference type="PANTHER" id="PTHR34351">
    <property type="entry name" value="SLR1927 PROTEIN-RELATED"/>
    <property type="match status" value="1"/>
</dbReference>
<evidence type="ECO:0000256" key="1">
    <source>
        <dbReference type="SAM" id="Phobius"/>
    </source>
</evidence>
<feature type="transmembrane region" description="Helical" evidence="1">
    <location>
        <begin position="6"/>
        <end position="22"/>
    </location>
</feature>
<dbReference type="Proteomes" id="UP000886879">
    <property type="component" value="Unassembled WGS sequence"/>
</dbReference>
<protein>
    <submittedName>
        <fullName evidence="2">DUF58 domain-containing protein</fullName>
    </submittedName>
</protein>
<dbReference type="EMBL" id="DVFO01000106">
    <property type="protein sequence ID" value="HIQ61876.1"/>
    <property type="molecule type" value="Genomic_DNA"/>
</dbReference>
<gene>
    <name evidence="2" type="ORF">IAD31_09865</name>
</gene>
<reference evidence="2" key="2">
    <citation type="journal article" date="2021" name="PeerJ">
        <title>Extensive microbial diversity within the chicken gut microbiome revealed by metagenomics and culture.</title>
        <authorList>
            <person name="Gilroy R."/>
            <person name="Ravi A."/>
            <person name="Getino M."/>
            <person name="Pursley I."/>
            <person name="Horton D.L."/>
            <person name="Alikhan N.F."/>
            <person name="Baker D."/>
            <person name="Gharbi K."/>
            <person name="Hall N."/>
            <person name="Watson M."/>
            <person name="Adriaenssens E.M."/>
            <person name="Foster-Nyarko E."/>
            <person name="Jarju S."/>
            <person name="Secka A."/>
            <person name="Antonio M."/>
            <person name="Oren A."/>
            <person name="Chaudhuri R.R."/>
            <person name="La Ragione R."/>
            <person name="Hildebrand F."/>
            <person name="Pallen M.J."/>
        </authorList>
    </citation>
    <scope>NUCLEOTIDE SEQUENCE</scope>
    <source>
        <strain evidence="2">ChiGjej2B2-12916</strain>
    </source>
</reference>
<sequence length="327" mass="35842">MVGRRIVYGVALLAALALQIFYDGYLAQFLLICVIALPLLSLALSLRGVIGMHLELIPSASQLVQGESGQWQIAAHTRSFLPVARLTMVVTLENRLTGDRQRQRLKTSGLSRGMARTLPMDTAHCGQLTCQLHRVRALDLLGLFAFPVSTPALVHALVLPQPAPTEDLPPLPQMPAGESLKWRGTPSMEDYDLREYRPGDPLRSIHWKLSSKHDSLVVREPVKTGLPQAAVTVDLFGDGDRLDQVLGRLWTVCMSLLGREIPHTIVWIDRDQAQRQEAVASQAQLLAAMADLLSCPAPTQPPTVPLDLSRLGQAPRVHVTLGEEDAP</sequence>
<evidence type="ECO:0000313" key="2">
    <source>
        <dbReference type="EMBL" id="HIQ61876.1"/>
    </source>
</evidence>
<evidence type="ECO:0000313" key="3">
    <source>
        <dbReference type="Proteomes" id="UP000886879"/>
    </source>
</evidence>
<keyword evidence="1" id="KW-0812">Transmembrane</keyword>
<proteinExistence type="predicted"/>
<feature type="transmembrane region" description="Helical" evidence="1">
    <location>
        <begin position="29"/>
        <end position="50"/>
    </location>
</feature>
<comment type="caution">
    <text evidence="2">The sequence shown here is derived from an EMBL/GenBank/DDBJ whole genome shotgun (WGS) entry which is preliminary data.</text>
</comment>
<keyword evidence="1" id="KW-0472">Membrane</keyword>